<name>A0A7M5VA07_9CNID</name>
<evidence type="ECO:0000313" key="5">
    <source>
        <dbReference type="Proteomes" id="UP000594262"/>
    </source>
</evidence>
<evidence type="ECO:0008006" key="6">
    <source>
        <dbReference type="Google" id="ProtNLM"/>
    </source>
</evidence>
<keyword evidence="1" id="KW-0433">Leucine-rich repeat</keyword>
<dbReference type="Pfam" id="PF14580">
    <property type="entry name" value="LRR_9"/>
    <property type="match status" value="1"/>
</dbReference>
<dbReference type="PANTHER" id="PTHR46652">
    <property type="entry name" value="LEUCINE-RICH REPEAT AND IQ DOMAIN-CONTAINING PROTEIN 1-RELATED"/>
    <property type="match status" value="1"/>
</dbReference>
<dbReference type="OrthoDB" id="1517790at2759"/>
<keyword evidence="2" id="KW-0677">Repeat</keyword>
<dbReference type="PROSITE" id="PS51450">
    <property type="entry name" value="LRR"/>
    <property type="match status" value="4"/>
</dbReference>
<dbReference type="SMART" id="SM00365">
    <property type="entry name" value="LRR_SD22"/>
    <property type="match status" value="3"/>
</dbReference>
<evidence type="ECO:0000256" key="3">
    <source>
        <dbReference type="SAM" id="Coils"/>
    </source>
</evidence>
<reference evidence="4" key="1">
    <citation type="submission" date="2021-01" db="UniProtKB">
        <authorList>
            <consortium name="EnsemblMetazoa"/>
        </authorList>
    </citation>
    <scope>IDENTIFICATION</scope>
</reference>
<evidence type="ECO:0000256" key="1">
    <source>
        <dbReference type="ARBA" id="ARBA00022614"/>
    </source>
</evidence>
<dbReference type="InterPro" id="IPR050836">
    <property type="entry name" value="SDS22/Internalin_LRR"/>
</dbReference>
<dbReference type="InterPro" id="IPR032675">
    <property type="entry name" value="LRR_dom_sf"/>
</dbReference>
<proteinExistence type="predicted"/>
<sequence length="321" mass="37059">WVLANMEETSAVEKSESKANLGEDYWLQELCLSNGLDPKSDLSQVELLELFLSVIPMVPSLNTYPSLTILRIVGCTITKIENLHIVPNLKELWLCEGKIQKLEGLEKNSKLEKLYMYKNELSKIENISHLLTLTTLWLNKNKIEVIENMEQLRQLKFLNLSDNQIHSIGTSLICCNLLEEVNLSGNRINSLKDITNISCLRNLIALDLKDPMCHPNPVTLLCNYSTYVLYHMPSLKRLDSVDVSMKMLKEAAESTVNKKRIFYKMRIRTIQRECIEMREQLKEHLENLREESVTSIHKLSNATKELERELDELSTKPESKL</sequence>
<keyword evidence="5" id="KW-1185">Reference proteome</keyword>
<organism evidence="4 5">
    <name type="scientific">Clytia hemisphaerica</name>
    <dbReference type="NCBI Taxonomy" id="252671"/>
    <lineage>
        <taxon>Eukaryota</taxon>
        <taxon>Metazoa</taxon>
        <taxon>Cnidaria</taxon>
        <taxon>Hydrozoa</taxon>
        <taxon>Hydroidolina</taxon>
        <taxon>Leptothecata</taxon>
        <taxon>Obeliida</taxon>
        <taxon>Clytiidae</taxon>
        <taxon>Clytia</taxon>
    </lineage>
</organism>
<dbReference type="SUPFAM" id="SSF52075">
    <property type="entry name" value="Outer arm dynein light chain 1"/>
    <property type="match status" value="1"/>
</dbReference>
<dbReference type="InterPro" id="IPR001611">
    <property type="entry name" value="Leu-rich_rpt"/>
</dbReference>
<dbReference type="Proteomes" id="UP000594262">
    <property type="component" value="Unplaced"/>
</dbReference>
<accession>A0A7M5VA07</accession>
<keyword evidence="3" id="KW-0175">Coiled coil</keyword>
<dbReference type="PANTHER" id="PTHR46652:SF8">
    <property type="entry name" value="LEUCINE RICH REPEAT CONTAINING 23"/>
    <property type="match status" value="1"/>
</dbReference>
<feature type="coiled-coil region" evidence="3">
    <location>
        <begin position="267"/>
        <end position="316"/>
    </location>
</feature>
<evidence type="ECO:0000313" key="4">
    <source>
        <dbReference type="EnsemblMetazoa" id="CLYHEMP012391.1"/>
    </source>
</evidence>
<evidence type="ECO:0000256" key="2">
    <source>
        <dbReference type="ARBA" id="ARBA00022737"/>
    </source>
</evidence>
<dbReference type="EnsemblMetazoa" id="CLYHEMT012391.1">
    <property type="protein sequence ID" value="CLYHEMP012391.1"/>
    <property type="gene ID" value="CLYHEMG012391"/>
</dbReference>
<dbReference type="AlphaFoldDB" id="A0A7M5VA07"/>
<protein>
    <recommendedName>
        <fullName evidence="6">Leucine rich repeat containing protein</fullName>
    </recommendedName>
</protein>
<dbReference type="Gene3D" id="3.80.10.10">
    <property type="entry name" value="Ribonuclease Inhibitor"/>
    <property type="match status" value="2"/>
</dbReference>